<dbReference type="RefSeq" id="WP_189956757.1">
    <property type="nucleotide sequence ID" value="NZ_BMVG01000018.1"/>
</dbReference>
<dbReference type="EMBL" id="BMVG01000018">
    <property type="protein sequence ID" value="GHE09084.1"/>
    <property type="molecule type" value="Genomic_DNA"/>
</dbReference>
<reference evidence="2" key="2">
    <citation type="submission" date="2020-09" db="EMBL/GenBank/DDBJ databases">
        <authorList>
            <person name="Sun Q."/>
            <person name="Ohkuma M."/>
        </authorList>
    </citation>
    <scope>NUCLEOTIDE SEQUENCE</scope>
    <source>
        <strain evidence="2">JCM 4714</strain>
    </source>
</reference>
<name>A0A919D490_9ACTN</name>
<organism evidence="2 3">
    <name type="scientific">Streptomyces alanosinicus</name>
    <dbReference type="NCBI Taxonomy" id="68171"/>
    <lineage>
        <taxon>Bacteria</taxon>
        <taxon>Bacillati</taxon>
        <taxon>Actinomycetota</taxon>
        <taxon>Actinomycetes</taxon>
        <taxon>Kitasatosporales</taxon>
        <taxon>Streptomycetaceae</taxon>
        <taxon>Streptomyces</taxon>
    </lineage>
</organism>
<dbReference type="AlphaFoldDB" id="A0A919D490"/>
<evidence type="ECO:0000313" key="3">
    <source>
        <dbReference type="Proteomes" id="UP000655443"/>
    </source>
</evidence>
<proteinExistence type="predicted"/>
<evidence type="ECO:0000313" key="2">
    <source>
        <dbReference type="EMBL" id="GHE09084.1"/>
    </source>
</evidence>
<reference evidence="2" key="1">
    <citation type="journal article" date="2014" name="Int. J. Syst. Evol. Microbiol.">
        <title>Complete genome sequence of Corynebacterium casei LMG S-19264T (=DSM 44701T), isolated from a smear-ripened cheese.</title>
        <authorList>
            <consortium name="US DOE Joint Genome Institute (JGI-PGF)"/>
            <person name="Walter F."/>
            <person name="Albersmeier A."/>
            <person name="Kalinowski J."/>
            <person name="Ruckert C."/>
        </authorList>
    </citation>
    <scope>NUCLEOTIDE SEQUENCE</scope>
    <source>
        <strain evidence="2">JCM 4714</strain>
    </source>
</reference>
<protein>
    <submittedName>
        <fullName evidence="2">Uncharacterized protein</fullName>
    </submittedName>
</protein>
<gene>
    <name evidence="2" type="ORF">GCM10010339_60260</name>
</gene>
<keyword evidence="3" id="KW-1185">Reference proteome</keyword>
<accession>A0A919D490</accession>
<dbReference type="Proteomes" id="UP000655443">
    <property type="component" value="Unassembled WGS sequence"/>
</dbReference>
<sequence length="65" mass="7686">MTLTVATEALNHKQMSGERPLSRLDAPRFARRVVEQQATRQLELIDRWISDAERRDAERRQKTDH</sequence>
<feature type="region of interest" description="Disordered" evidence="1">
    <location>
        <begin position="1"/>
        <end position="23"/>
    </location>
</feature>
<evidence type="ECO:0000256" key="1">
    <source>
        <dbReference type="SAM" id="MobiDB-lite"/>
    </source>
</evidence>
<comment type="caution">
    <text evidence="2">The sequence shown here is derived from an EMBL/GenBank/DDBJ whole genome shotgun (WGS) entry which is preliminary data.</text>
</comment>